<accession>A0A8J6D8A0</accession>
<protein>
    <recommendedName>
        <fullName evidence="3">RNase H type-1 domain-containing protein</fullName>
    </recommendedName>
</protein>
<reference evidence="1 2" key="1">
    <citation type="journal article" date="2021" name="bioRxiv">
        <title>The Gossypium anomalum genome as a resource for cotton improvement and evolutionary analysis of hybrid incompatibility.</title>
        <authorList>
            <person name="Grover C.E."/>
            <person name="Yuan D."/>
            <person name="Arick M.A."/>
            <person name="Miller E.R."/>
            <person name="Hu G."/>
            <person name="Peterson D.G."/>
            <person name="Wendel J.F."/>
            <person name="Udall J.A."/>
        </authorList>
    </citation>
    <scope>NUCLEOTIDE SEQUENCE [LARGE SCALE GENOMIC DNA]</scope>
    <source>
        <strain evidence="1">JFW-Udall</strain>
        <tissue evidence="1">Leaf</tissue>
    </source>
</reference>
<organism evidence="1 2">
    <name type="scientific">Gossypium anomalum</name>
    <dbReference type="NCBI Taxonomy" id="47600"/>
    <lineage>
        <taxon>Eukaryota</taxon>
        <taxon>Viridiplantae</taxon>
        <taxon>Streptophyta</taxon>
        <taxon>Embryophyta</taxon>
        <taxon>Tracheophyta</taxon>
        <taxon>Spermatophyta</taxon>
        <taxon>Magnoliopsida</taxon>
        <taxon>eudicotyledons</taxon>
        <taxon>Gunneridae</taxon>
        <taxon>Pentapetalae</taxon>
        <taxon>rosids</taxon>
        <taxon>malvids</taxon>
        <taxon>Malvales</taxon>
        <taxon>Malvaceae</taxon>
        <taxon>Malvoideae</taxon>
        <taxon>Gossypium</taxon>
    </lineage>
</organism>
<gene>
    <name evidence="1" type="ORF">CXB51_005225</name>
</gene>
<evidence type="ECO:0000313" key="2">
    <source>
        <dbReference type="Proteomes" id="UP000701853"/>
    </source>
</evidence>
<keyword evidence="2" id="KW-1185">Reference proteome</keyword>
<sequence>METARTLLVKINFDLHSKTIQRNHVWGSCAYTIDSKSLGANYSRCVFVHASRKENRLAHLLDSEGICRGETTYMVEGVPSFATAELEKGRW</sequence>
<evidence type="ECO:0000313" key="1">
    <source>
        <dbReference type="EMBL" id="KAG8498771.1"/>
    </source>
</evidence>
<proteinExistence type="predicted"/>
<dbReference type="OrthoDB" id="958248at2759"/>
<name>A0A8J6D8A0_9ROSI</name>
<comment type="caution">
    <text evidence="1">The sequence shown here is derived from an EMBL/GenBank/DDBJ whole genome shotgun (WGS) entry which is preliminary data.</text>
</comment>
<dbReference type="Proteomes" id="UP000701853">
    <property type="component" value="Chromosome 3"/>
</dbReference>
<dbReference type="EMBL" id="JAHUZN010000003">
    <property type="protein sequence ID" value="KAG8498771.1"/>
    <property type="molecule type" value="Genomic_DNA"/>
</dbReference>
<dbReference type="AlphaFoldDB" id="A0A8J6D8A0"/>
<evidence type="ECO:0008006" key="3">
    <source>
        <dbReference type="Google" id="ProtNLM"/>
    </source>
</evidence>